<dbReference type="STRING" id="1120976.SAMN03080606_01422"/>
<dbReference type="GO" id="GO:0005975">
    <property type="term" value="P:carbohydrate metabolic process"/>
    <property type="evidence" value="ECO:0007669"/>
    <property type="project" value="InterPro"/>
</dbReference>
<evidence type="ECO:0000259" key="2">
    <source>
        <dbReference type="PROSITE" id="PS51677"/>
    </source>
</evidence>
<dbReference type="PANTHER" id="PTHR10587">
    <property type="entry name" value="GLYCOSYL TRANSFERASE-RELATED"/>
    <property type="match status" value="1"/>
</dbReference>
<dbReference type="InterPro" id="IPR050248">
    <property type="entry name" value="Polysacc_deacetylase_ArnD"/>
</dbReference>
<dbReference type="Gene3D" id="3.20.20.370">
    <property type="entry name" value="Glycoside hydrolase/deacetylase"/>
    <property type="match status" value="1"/>
</dbReference>
<keyword evidence="4" id="KW-1185">Reference proteome</keyword>
<dbReference type="PROSITE" id="PS51677">
    <property type="entry name" value="NODB"/>
    <property type="match status" value="1"/>
</dbReference>
<evidence type="ECO:0000313" key="3">
    <source>
        <dbReference type="EMBL" id="SCY38692.1"/>
    </source>
</evidence>
<proteinExistence type="predicted"/>
<dbReference type="CDD" id="cd10944">
    <property type="entry name" value="CE4_SmPgdA_like"/>
    <property type="match status" value="1"/>
</dbReference>
<dbReference type="GO" id="GO:0016810">
    <property type="term" value="F:hydrolase activity, acting on carbon-nitrogen (but not peptide) bonds"/>
    <property type="evidence" value="ECO:0007669"/>
    <property type="project" value="InterPro"/>
</dbReference>
<feature type="domain" description="NodB homology" evidence="2">
    <location>
        <begin position="82"/>
        <end position="270"/>
    </location>
</feature>
<feature type="transmembrane region" description="Helical" evidence="1">
    <location>
        <begin position="6"/>
        <end position="24"/>
    </location>
</feature>
<gene>
    <name evidence="3" type="ORF">SAMN03080606_01422</name>
</gene>
<evidence type="ECO:0000313" key="4">
    <source>
        <dbReference type="Proteomes" id="UP000198636"/>
    </source>
</evidence>
<dbReference type="Proteomes" id="UP000198636">
    <property type="component" value="Unassembled WGS sequence"/>
</dbReference>
<organism evidence="3 4">
    <name type="scientific">Alkaliphilus peptidifermentans DSM 18978</name>
    <dbReference type="NCBI Taxonomy" id="1120976"/>
    <lineage>
        <taxon>Bacteria</taxon>
        <taxon>Bacillati</taxon>
        <taxon>Bacillota</taxon>
        <taxon>Clostridia</taxon>
        <taxon>Peptostreptococcales</taxon>
        <taxon>Natronincolaceae</taxon>
        <taxon>Alkaliphilus</taxon>
    </lineage>
</organism>
<dbReference type="Pfam" id="PF01522">
    <property type="entry name" value="Polysacc_deac_1"/>
    <property type="match status" value="1"/>
</dbReference>
<evidence type="ECO:0000256" key="1">
    <source>
        <dbReference type="SAM" id="Phobius"/>
    </source>
</evidence>
<dbReference type="OrthoDB" id="258610at2"/>
<dbReference type="PANTHER" id="PTHR10587:SF125">
    <property type="entry name" value="POLYSACCHARIDE DEACETYLASE YHEN-RELATED"/>
    <property type="match status" value="1"/>
</dbReference>
<dbReference type="InterPro" id="IPR011330">
    <property type="entry name" value="Glyco_hydro/deAcase_b/a-brl"/>
</dbReference>
<reference evidence="3 4" key="1">
    <citation type="submission" date="2016-10" db="EMBL/GenBank/DDBJ databases">
        <authorList>
            <person name="de Groot N.N."/>
        </authorList>
    </citation>
    <scope>NUCLEOTIDE SEQUENCE [LARGE SCALE GENOMIC DNA]</scope>
    <source>
        <strain evidence="3 4">DSM 18978</strain>
    </source>
</reference>
<dbReference type="EMBL" id="FMUS01000007">
    <property type="protein sequence ID" value="SCY38692.1"/>
    <property type="molecule type" value="Genomic_DNA"/>
</dbReference>
<accession>A0A1G5FHB2</accession>
<dbReference type="RefSeq" id="WP_091541618.1">
    <property type="nucleotide sequence ID" value="NZ_FMUS01000007.1"/>
</dbReference>
<dbReference type="AlphaFoldDB" id="A0A1G5FHB2"/>
<protein>
    <submittedName>
        <fullName evidence="3">Peptidoglycan/xylan/chitin deacetylase, PgdA/CDA1 family</fullName>
    </submittedName>
</protein>
<dbReference type="InterPro" id="IPR002509">
    <property type="entry name" value="NODB_dom"/>
</dbReference>
<keyword evidence="1" id="KW-0472">Membrane</keyword>
<dbReference type="SUPFAM" id="SSF88713">
    <property type="entry name" value="Glycoside hydrolase/deacetylase"/>
    <property type="match status" value="1"/>
</dbReference>
<keyword evidence="1" id="KW-1133">Transmembrane helix</keyword>
<name>A0A1G5FHB2_9FIRM</name>
<keyword evidence="1" id="KW-0812">Transmembrane</keyword>
<sequence>MSRWNFIRFFIVLLSIIIINIINIPNTRSEVIEINKDEITLIRKAFEPYRDVTEGMYREVKNQKIKLEQEHYDNIYKGSGRKVAYLTFDDGPTPNITTQILDILMTEKIEATFFIIGKNAKQYPDIIKRINKEGHLLGNHSYSHSYKNIYQNTDIYIEELIKTEEVINDILQTEYDLTLTRFPGGMFGSRPAFIKAINEAGYTYIDWNALNGDSEGKVLPKEHLVNRLINSSRGKEVLVILMHDAGGKITTVEALPEIMEYLKAEGYVFLRLDQPYSIKENSDYIIRENNSDRRII</sequence>